<protein>
    <submittedName>
        <fullName evidence="3">Myosin</fullName>
    </submittedName>
</protein>
<gene>
    <name evidence="3" type="ORF">THRCLA_08968</name>
</gene>
<name>A0A1V9Z0M9_9STRA</name>
<evidence type="ECO:0000313" key="4">
    <source>
        <dbReference type="Proteomes" id="UP000243217"/>
    </source>
</evidence>
<evidence type="ECO:0000259" key="2">
    <source>
        <dbReference type="PROSITE" id="PS50195"/>
    </source>
</evidence>
<proteinExistence type="predicted"/>
<feature type="compositionally biased region" description="Low complexity" evidence="1">
    <location>
        <begin position="378"/>
        <end position="387"/>
    </location>
</feature>
<dbReference type="OrthoDB" id="72863at2759"/>
<dbReference type="InterPro" id="IPR036871">
    <property type="entry name" value="PX_dom_sf"/>
</dbReference>
<dbReference type="Pfam" id="PF00787">
    <property type="entry name" value="PX"/>
    <property type="match status" value="1"/>
</dbReference>
<dbReference type="CDD" id="cd06093">
    <property type="entry name" value="PX_domain"/>
    <property type="match status" value="1"/>
</dbReference>
<dbReference type="SUPFAM" id="SSF64268">
    <property type="entry name" value="PX domain"/>
    <property type="match status" value="2"/>
</dbReference>
<sequence>MTTMRRSVGLTDSPKLESEIASIRSTIESYLAFHVDPAIVSERDLLLQQITTVQKQIAHAQDIRVIDAQVIGCRKSIHEGRSFAEFHVEIVTKDHGTLSVWHTSDKFSALAQILGPRARSCLPDVPKMPVRRLTDAALGDRMNILNEFLQAITKSNDLEWGIRVNDDISVYKRRCSPKPIHITKENKQKQLDVLMALTAERDVHAEYKTLKAQLATYKNGDANKIVSQEAAQLKTQLRDLQATLISTQKIYLISARIVEFRKGLRSGDEYKLEIDTNNRGTLSVWHRYSTFYNLAGLMHTKYGQVAKSLPTLPKQTLFSQMSNDVMTERAKKLNAFLAAAVANDALQWGLRIDENTCAYKYRKRVASRTNSSVDDHYSSVSTSTAASSDDEKSPTSSHRTLFPTKGS</sequence>
<accession>A0A1V9Z0M9</accession>
<dbReference type="EMBL" id="JNBS01002415">
    <property type="protein sequence ID" value="OQR91501.1"/>
    <property type="molecule type" value="Genomic_DNA"/>
</dbReference>
<dbReference type="Proteomes" id="UP000243217">
    <property type="component" value="Unassembled WGS sequence"/>
</dbReference>
<dbReference type="STRING" id="74557.A0A1V9Z0M9"/>
<organism evidence="3 4">
    <name type="scientific">Thraustotheca clavata</name>
    <dbReference type="NCBI Taxonomy" id="74557"/>
    <lineage>
        <taxon>Eukaryota</taxon>
        <taxon>Sar</taxon>
        <taxon>Stramenopiles</taxon>
        <taxon>Oomycota</taxon>
        <taxon>Saprolegniomycetes</taxon>
        <taxon>Saprolegniales</taxon>
        <taxon>Achlyaceae</taxon>
        <taxon>Thraustotheca</taxon>
    </lineage>
</organism>
<dbReference type="PROSITE" id="PS50195">
    <property type="entry name" value="PX"/>
    <property type="match status" value="1"/>
</dbReference>
<dbReference type="GO" id="GO:0035091">
    <property type="term" value="F:phosphatidylinositol binding"/>
    <property type="evidence" value="ECO:0007669"/>
    <property type="project" value="InterPro"/>
</dbReference>
<dbReference type="InterPro" id="IPR001683">
    <property type="entry name" value="PX_dom"/>
</dbReference>
<keyword evidence="4" id="KW-1185">Reference proteome</keyword>
<comment type="caution">
    <text evidence="3">The sequence shown here is derived from an EMBL/GenBank/DDBJ whole genome shotgun (WGS) entry which is preliminary data.</text>
</comment>
<dbReference type="AlphaFoldDB" id="A0A1V9Z0M9"/>
<evidence type="ECO:0000256" key="1">
    <source>
        <dbReference type="SAM" id="MobiDB-lite"/>
    </source>
</evidence>
<feature type="domain" description="PX" evidence="2">
    <location>
        <begin position="248"/>
        <end position="369"/>
    </location>
</feature>
<evidence type="ECO:0000313" key="3">
    <source>
        <dbReference type="EMBL" id="OQR91501.1"/>
    </source>
</evidence>
<reference evidence="3 4" key="1">
    <citation type="journal article" date="2014" name="Genome Biol. Evol.">
        <title>The secreted proteins of Achlya hypogyna and Thraustotheca clavata identify the ancestral oomycete secretome and reveal gene acquisitions by horizontal gene transfer.</title>
        <authorList>
            <person name="Misner I."/>
            <person name="Blouin N."/>
            <person name="Leonard G."/>
            <person name="Richards T.A."/>
            <person name="Lane C.E."/>
        </authorList>
    </citation>
    <scope>NUCLEOTIDE SEQUENCE [LARGE SCALE GENOMIC DNA]</scope>
    <source>
        <strain evidence="3 4">ATCC 34112</strain>
    </source>
</reference>
<dbReference type="Gene3D" id="3.30.1520.10">
    <property type="entry name" value="Phox-like domain"/>
    <property type="match status" value="2"/>
</dbReference>
<feature type="region of interest" description="Disordered" evidence="1">
    <location>
        <begin position="372"/>
        <end position="407"/>
    </location>
</feature>